<evidence type="ECO:0000256" key="1">
    <source>
        <dbReference type="ARBA" id="ARBA00040125"/>
    </source>
</evidence>
<keyword evidence="3" id="KW-1133">Transmembrane helix</keyword>
<evidence type="ECO:0000313" key="5">
    <source>
        <dbReference type="EMBL" id="LAB70094.1"/>
    </source>
</evidence>
<evidence type="ECO:0000256" key="2">
    <source>
        <dbReference type="ARBA" id="ARBA00042701"/>
    </source>
</evidence>
<proteinExistence type="evidence at transcript level"/>
<dbReference type="PANTHER" id="PTHR12277:SF81">
    <property type="entry name" value="PROTEIN ABHD13"/>
    <property type="match status" value="1"/>
</dbReference>
<dbReference type="EMBL" id="IACT01005028">
    <property type="protein sequence ID" value="LAC24200.1"/>
    <property type="molecule type" value="mRNA"/>
</dbReference>
<keyword evidence="3" id="KW-0472">Membrane</keyword>
<feature type="transmembrane region" description="Helical" evidence="3">
    <location>
        <begin position="78"/>
        <end position="105"/>
    </location>
</feature>
<dbReference type="GO" id="GO:0008474">
    <property type="term" value="F:palmitoyl-(protein) hydrolase activity"/>
    <property type="evidence" value="ECO:0007669"/>
    <property type="project" value="TreeGrafter"/>
</dbReference>
<dbReference type="SUPFAM" id="SSF53474">
    <property type="entry name" value="alpha/beta-Hydrolases"/>
    <property type="match status" value="1"/>
</dbReference>
<feature type="transmembrane region" description="Helical" evidence="3">
    <location>
        <begin position="49"/>
        <end position="66"/>
    </location>
</feature>
<reference evidence="6" key="1">
    <citation type="submission" date="2017-11" db="EMBL/GenBank/DDBJ databases">
        <title>The sensing device of the deep-sea amphipod.</title>
        <authorList>
            <person name="Kobayashi H."/>
            <person name="Nagahama T."/>
            <person name="Arai W."/>
            <person name="Sasagawa Y."/>
            <person name="Umeda M."/>
            <person name="Hayashi T."/>
            <person name="Nikaido I."/>
            <person name="Watanabe H."/>
            <person name="Oguri K."/>
            <person name="Kitazato H."/>
            <person name="Fujioka K."/>
            <person name="Kido Y."/>
            <person name="Takami H."/>
        </authorList>
    </citation>
    <scope>NUCLEOTIDE SEQUENCE</scope>
    <source>
        <tissue evidence="6">Whole body</tissue>
    </source>
</reference>
<dbReference type="InterPro" id="IPR029058">
    <property type="entry name" value="AB_hydrolase_fold"/>
</dbReference>
<protein>
    <recommendedName>
        <fullName evidence="1">Protein ABHD13</fullName>
    </recommendedName>
    <alternativeName>
        <fullName evidence="2">Alpha/beta hydrolase domain-containing protein 13</fullName>
    </alternativeName>
</protein>
<dbReference type="Pfam" id="PF00561">
    <property type="entry name" value="Abhydrolase_1"/>
    <property type="match status" value="1"/>
</dbReference>
<dbReference type="InterPro" id="IPR000073">
    <property type="entry name" value="AB_hydrolase_1"/>
</dbReference>
<reference evidence="5" key="2">
    <citation type="journal article" date="2018" name="Biosci. Biotechnol. Biochem.">
        <title>Polysaccharide hydrolase of the hadal zone amphipods Hirondellea gigas.</title>
        <authorList>
            <person name="Kobayashi H."/>
            <person name="Nagahama T."/>
            <person name="Arai W."/>
            <person name="Sasagawa Y."/>
            <person name="Umeda M."/>
            <person name="Hayashi T."/>
            <person name="Nikaido I."/>
            <person name="Watanabe H."/>
            <person name="Oguri K."/>
            <person name="Kitazato H."/>
            <person name="Fujioka K."/>
            <person name="Kido Y."/>
            <person name="Takami H."/>
        </authorList>
    </citation>
    <scope>NUCLEOTIDE SEQUENCE</scope>
    <source>
        <tissue evidence="5">Whole body</tissue>
    </source>
</reference>
<organism evidence="5">
    <name type="scientific">Hirondellea gigas</name>
    <dbReference type="NCBI Taxonomy" id="1518452"/>
    <lineage>
        <taxon>Eukaryota</taxon>
        <taxon>Metazoa</taxon>
        <taxon>Ecdysozoa</taxon>
        <taxon>Arthropoda</taxon>
        <taxon>Crustacea</taxon>
        <taxon>Multicrustacea</taxon>
        <taxon>Malacostraca</taxon>
        <taxon>Eumalacostraca</taxon>
        <taxon>Peracarida</taxon>
        <taxon>Amphipoda</taxon>
        <taxon>Amphilochidea</taxon>
        <taxon>Lysianassida</taxon>
        <taxon>Lysianassidira</taxon>
        <taxon>Lysianassoidea</taxon>
        <taxon>Lysianassidae</taxon>
        <taxon>Hirondellea</taxon>
    </lineage>
</organism>
<dbReference type="AlphaFoldDB" id="A0A2P2I7T5"/>
<sequence>MSVTIDESIPAAPPPPHVCHKVPEDGEPLLPVGQHSPSIDLETGSKRKARTMAIIGMAAVLVAGVVRRYPIVSAGMAVTVLLMLIFYSAILALLLFLASLLSVLYNVSDQAVFCPDYPSDARQSVLLPSSVGLPCENLRLYAADGTRLHAVFVGQHLTGVRAGAVTLLYLHGNAGNIGHRLANVCGLYNRLKCNVLMLEYRGFGFSSGHPSESGLYQDGAAALDYLHTRKDIDASKIVLFGRSLGGGVAIELASRGEARQLMRGLIIENTFTSIPDMARAIIPKDNFILKLPLCCYKNKFLSRVKIVRVSVCTLVVSGQHDTLVPPRMALQLHQACGARHKRMVRFSLGTHNETWRCPGYYLAIKHFLDEVLNNSPVQAPVFPPGVNWITDASQLL</sequence>
<dbReference type="PANTHER" id="PTHR12277">
    <property type="entry name" value="ALPHA/BETA HYDROLASE DOMAIN-CONTAINING PROTEIN"/>
    <property type="match status" value="1"/>
</dbReference>
<evidence type="ECO:0000259" key="4">
    <source>
        <dbReference type="Pfam" id="PF00561"/>
    </source>
</evidence>
<dbReference type="Gene3D" id="3.40.50.1820">
    <property type="entry name" value="alpha/beta hydrolase"/>
    <property type="match status" value="1"/>
</dbReference>
<evidence type="ECO:0000313" key="6">
    <source>
        <dbReference type="EMBL" id="LAC24200.1"/>
    </source>
</evidence>
<dbReference type="EMBL" id="IACF01004505">
    <property type="protein sequence ID" value="LAB70094.1"/>
    <property type="molecule type" value="mRNA"/>
</dbReference>
<feature type="domain" description="AB hydrolase-1" evidence="4">
    <location>
        <begin position="166"/>
        <end position="283"/>
    </location>
</feature>
<name>A0A2P2I7T5_9CRUS</name>
<keyword evidence="3" id="KW-0812">Transmembrane</keyword>
<accession>A0A2P2I7T5</accession>
<evidence type="ECO:0000256" key="3">
    <source>
        <dbReference type="SAM" id="Phobius"/>
    </source>
</evidence>
<dbReference type="GO" id="GO:0016020">
    <property type="term" value="C:membrane"/>
    <property type="evidence" value="ECO:0007669"/>
    <property type="project" value="TreeGrafter"/>
</dbReference>